<feature type="chain" id="PRO_5012238405" evidence="1">
    <location>
        <begin position="20"/>
        <end position="121"/>
    </location>
</feature>
<sequence>MKKTLVLMIGCLASLNLYATTNPGSGQKWYGPFTLTKVARYWDGSYHRMSVHIAEEPGTDCSVTNSEKKISYVGRSETFSDSLFSAAATAQAQNKRVMLLLDGACDASFGKNVHGIEIFSD</sequence>
<dbReference type="OrthoDB" id="6107217at2"/>
<evidence type="ECO:0000313" key="3">
    <source>
        <dbReference type="EMBL" id="SMR99921.1"/>
    </source>
</evidence>
<dbReference type="Proteomes" id="UP000196125">
    <property type="component" value="Unassembled WGS sequence"/>
</dbReference>
<organism evidence="3 4">
    <name type="scientific">Vibrio mangrovi</name>
    <dbReference type="NCBI Taxonomy" id="474394"/>
    <lineage>
        <taxon>Bacteria</taxon>
        <taxon>Pseudomonadati</taxon>
        <taxon>Pseudomonadota</taxon>
        <taxon>Gammaproteobacteria</taxon>
        <taxon>Vibrionales</taxon>
        <taxon>Vibrionaceae</taxon>
        <taxon>Vibrio</taxon>
    </lineage>
</organism>
<proteinExistence type="predicted"/>
<evidence type="ECO:0000313" key="4">
    <source>
        <dbReference type="Proteomes" id="UP000196125"/>
    </source>
</evidence>
<dbReference type="AlphaFoldDB" id="A0A1Y6ISA9"/>
<feature type="signal peptide" evidence="1">
    <location>
        <begin position="1"/>
        <end position="19"/>
    </location>
</feature>
<evidence type="ECO:0000313" key="5">
    <source>
        <dbReference type="Proteomes" id="UP001283366"/>
    </source>
</evidence>
<reference evidence="3 4" key="1">
    <citation type="submission" date="2017-05" db="EMBL/GenBank/DDBJ databases">
        <authorList>
            <person name="Song R."/>
            <person name="Chenine A.L."/>
            <person name="Ruprecht R.M."/>
        </authorList>
    </citation>
    <scope>NUCLEOTIDE SEQUENCE [LARGE SCALE GENOMIC DNA]</scope>
    <source>
        <strain evidence="3 4">CECT 7927</strain>
    </source>
</reference>
<protein>
    <submittedName>
        <fullName evidence="3">Uncharacterized protein</fullName>
    </submittedName>
</protein>
<dbReference type="EMBL" id="FXXI01000001">
    <property type="protein sequence ID" value="SMR99921.1"/>
    <property type="molecule type" value="Genomic_DNA"/>
</dbReference>
<dbReference type="Proteomes" id="UP001283366">
    <property type="component" value="Unassembled WGS sequence"/>
</dbReference>
<dbReference type="EMBL" id="JAWRCO010000001">
    <property type="protein sequence ID" value="MDW6003290.1"/>
    <property type="molecule type" value="Genomic_DNA"/>
</dbReference>
<keyword evidence="1" id="KW-0732">Signal</keyword>
<accession>A0A1Y6ISA9</accession>
<evidence type="ECO:0000313" key="2">
    <source>
        <dbReference type="EMBL" id="MDW6003290.1"/>
    </source>
</evidence>
<gene>
    <name evidence="2" type="ORF">SBX37_10565</name>
    <name evidence="3" type="ORF">VIM7927_01159</name>
</gene>
<evidence type="ECO:0000256" key="1">
    <source>
        <dbReference type="SAM" id="SignalP"/>
    </source>
</evidence>
<reference evidence="2 5" key="2">
    <citation type="submission" date="2023-11" db="EMBL/GenBank/DDBJ databases">
        <title>Plant-associative lifestyle of Vibrio porteresiae and its evolutionary dynamics.</title>
        <authorList>
            <person name="Rameshkumar N."/>
            <person name="Kirti K."/>
        </authorList>
    </citation>
    <scope>NUCLEOTIDE SEQUENCE [LARGE SCALE GENOMIC DNA]</scope>
    <source>
        <strain evidence="2 5">MSSRF38</strain>
    </source>
</reference>
<dbReference type="RefSeq" id="WP_087479908.1">
    <property type="nucleotide sequence ID" value="NZ_AP024883.1"/>
</dbReference>
<keyword evidence="5" id="KW-1185">Reference proteome</keyword>
<name>A0A1Y6ISA9_9VIBR</name>